<keyword evidence="7" id="KW-1185">Reference proteome</keyword>
<dbReference type="VEuPathDB" id="FungiDB:SCODWIG_01652"/>
<comment type="similarity">
    <text evidence="1 5">Belongs to the bacterial ribosomal protein bS18 family.</text>
</comment>
<reference evidence="7" key="1">
    <citation type="submission" date="2018-06" db="EMBL/GenBank/DDBJ databases">
        <authorList>
            <person name="Guldener U."/>
        </authorList>
    </citation>
    <scope>NUCLEOTIDE SEQUENCE [LARGE SCALE GENOMIC DNA]</scope>
    <source>
        <strain evidence="7">UTAD17</strain>
    </source>
</reference>
<dbReference type="Gene3D" id="4.10.640.10">
    <property type="entry name" value="Ribosomal protein S18"/>
    <property type="match status" value="1"/>
</dbReference>
<keyword evidence="3 5" id="KW-0687">Ribonucleoprotein</keyword>
<dbReference type="AlphaFoldDB" id="A0A376B5H2"/>
<evidence type="ECO:0000256" key="4">
    <source>
        <dbReference type="ARBA" id="ARBA00035264"/>
    </source>
</evidence>
<name>A0A376B5H2_9ASCO</name>
<dbReference type="GO" id="GO:0003735">
    <property type="term" value="F:structural constituent of ribosome"/>
    <property type="evidence" value="ECO:0007669"/>
    <property type="project" value="InterPro"/>
</dbReference>
<dbReference type="InterPro" id="IPR036870">
    <property type="entry name" value="Ribosomal_bS18_sf"/>
</dbReference>
<accession>A0A376B5H2</accession>
<gene>
    <name evidence="6" type="ORF">SCODWIG_01652</name>
</gene>
<protein>
    <recommendedName>
        <fullName evidence="4">Small ribosomal subunit protein bS18m</fullName>
    </recommendedName>
</protein>
<dbReference type="SUPFAM" id="SSF46911">
    <property type="entry name" value="Ribosomal protein S18"/>
    <property type="match status" value="1"/>
</dbReference>
<dbReference type="Proteomes" id="UP000262825">
    <property type="component" value="Unassembled WGS sequence"/>
</dbReference>
<evidence type="ECO:0000256" key="3">
    <source>
        <dbReference type="ARBA" id="ARBA00023274"/>
    </source>
</evidence>
<sequence length="173" mass="19775">MIKNIINKRLYTISKPLYINFNIKPTNKTQIDLTQQVSSSDATTGSTNNGINEVEEENVKIDPRFVRSFNSATTYDPFDFSLARLHLDKKYSNIRSENDFLNKINAVDLYVYPQYLSKFLTSSGKIVHRDVTGLSAKNQRRISKAIRRAQAIGLLSKVHQDVSMLPPNFNNNF</sequence>
<evidence type="ECO:0000256" key="5">
    <source>
        <dbReference type="RuleBase" id="RU003910"/>
    </source>
</evidence>
<evidence type="ECO:0000256" key="1">
    <source>
        <dbReference type="ARBA" id="ARBA00005589"/>
    </source>
</evidence>
<dbReference type="GO" id="GO:0070181">
    <property type="term" value="F:small ribosomal subunit rRNA binding"/>
    <property type="evidence" value="ECO:0007669"/>
    <property type="project" value="TreeGrafter"/>
</dbReference>
<dbReference type="PRINTS" id="PR00974">
    <property type="entry name" value="RIBOSOMALS18"/>
</dbReference>
<dbReference type="NCBIfam" id="TIGR00165">
    <property type="entry name" value="S18"/>
    <property type="match status" value="1"/>
</dbReference>
<evidence type="ECO:0000313" key="7">
    <source>
        <dbReference type="Proteomes" id="UP000262825"/>
    </source>
</evidence>
<dbReference type="InterPro" id="IPR001648">
    <property type="entry name" value="Ribosomal_bS18"/>
</dbReference>
<proteinExistence type="inferred from homology"/>
<dbReference type="OrthoDB" id="21463at2759"/>
<dbReference type="PANTHER" id="PTHR13479">
    <property type="entry name" value="30S RIBOSOMAL PROTEIN S18"/>
    <property type="match status" value="1"/>
</dbReference>
<keyword evidence="2 5" id="KW-0689">Ribosomal protein</keyword>
<dbReference type="Pfam" id="PF01084">
    <property type="entry name" value="Ribosomal_S18"/>
    <property type="match status" value="1"/>
</dbReference>
<dbReference type="GO" id="GO:0032543">
    <property type="term" value="P:mitochondrial translation"/>
    <property type="evidence" value="ECO:0007669"/>
    <property type="project" value="TreeGrafter"/>
</dbReference>
<dbReference type="GO" id="GO:0005763">
    <property type="term" value="C:mitochondrial small ribosomal subunit"/>
    <property type="evidence" value="ECO:0007669"/>
    <property type="project" value="TreeGrafter"/>
</dbReference>
<dbReference type="PANTHER" id="PTHR13479:SF40">
    <property type="entry name" value="SMALL RIBOSOMAL SUBUNIT PROTEIN BS18M"/>
    <property type="match status" value="1"/>
</dbReference>
<organism evidence="6 7">
    <name type="scientific">Saccharomycodes ludwigii</name>
    <dbReference type="NCBI Taxonomy" id="36035"/>
    <lineage>
        <taxon>Eukaryota</taxon>
        <taxon>Fungi</taxon>
        <taxon>Dikarya</taxon>
        <taxon>Ascomycota</taxon>
        <taxon>Saccharomycotina</taxon>
        <taxon>Saccharomycetes</taxon>
        <taxon>Saccharomycodales</taxon>
        <taxon>Saccharomycodaceae</taxon>
        <taxon>Saccharomycodes</taxon>
    </lineage>
</organism>
<dbReference type="EMBL" id="UFAJ01000226">
    <property type="protein sequence ID" value="SSD59891.1"/>
    <property type="molecule type" value="Genomic_DNA"/>
</dbReference>
<evidence type="ECO:0000313" key="6">
    <source>
        <dbReference type="EMBL" id="SSD59891.1"/>
    </source>
</evidence>
<evidence type="ECO:0000256" key="2">
    <source>
        <dbReference type="ARBA" id="ARBA00022980"/>
    </source>
</evidence>